<reference evidence="2" key="1">
    <citation type="submission" date="2023-10" db="EMBL/GenBank/DDBJ databases">
        <authorList>
            <person name="Chen Y."/>
            <person name="Shah S."/>
            <person name="Dougan E. K."/>
            <person name="Thang M."/>
            <person name="Chan C."/>
        </authorList>
    </citation>
    <scope>NUCLEOTIDE SEQUENCE [LARGE SCALE GENOMIC DNA]</scope>
</reference>
<dbReference type="EMBL" id="CAUYUJ010014167">
    <property type="protein sequence ID" value="CAK0837619.1"/>
    <property type="molecule type" value="Genomic_DNA"/>
</dbReference>
<evidence type="ECO:0000256" key="1">
    <source>
        <dbReference type="SAM" id="MobiDB-lite"/>
    </source>
</evidence>
<proteinExistence type="predicted"/>
<accession>A0ABN9SYD5</accession>
<organism evidence="2 3">
    <name type="scientific">Prorocentrum cordatum</name>
    <dbReference type="NCBI Taxonomy" id="2364126"/>
    <lineage>
        <taxon>Eukaryota</taxon>
        <taxon>Sar</taxon>
        <taxon>Alveolata</taxon>
        <taxon>Dinophyceae</taxon>
        <taxon>Prorocentrales</taxon>
        <taxon>Prorocentraceae</taxon>
        <taxon>Prorocentrum</taxon>
    </lineage>
</organism>
<gene>
    <name evidence="2" type="ORF">PCOR1329_LOCUS33764</name>
</gene>
<name>A0ABN9SYD5_9DINO</name>
<evidence type="ECO:0000313" key="3">
    <source>
        <dbReference type="Proteomes" id="UP001189429"/>
    </source>
</evidence>
<evidence type="ECO:0000313" key="2">
    <source>
        <dbReference type="EMBL" id="CAK0837619.1"/>
    </source>
</evidence>
<protein>
    <submittedName>
        <fullName evidence="2">Uncharacterized protein</fullName>
    </submittedName>
</protein>
<sequence>MRPFLGQDASPLLECLRWWPAAAPATPRPRARRPATGTTGCRSTTAPTAVAEKVSQAASAFGYHIRINLPQESATSSAVMASKLSQPMGTGTSLQVRVPLCSYCKVTVAQPLSEFRRLRMYAELEVPMISMCLSVAARGGSPDCRIL</sequence>
<feature type="region of interest" description="Disordered" evidence="1">
    <location>
        <begin position="25"/>
        <end position="47"/>
    </location>
</feature>
<keyword evidence="3" id="KW-1185">Reference proteome</keyword>
<dbReference type="Proteomes" id="UP001189429">
    <property type="component" value="Unassembled WGS sequence"/>
</dbReference>
<comment type="caution">
    <text evidence="2">The sequence shown here is derived from an EMBL/GenBank/DDBJ whole genome shotgun (WGS) entry which is preliminary data.</text>
</comment>